<evidence type="ECO:0000256" key="2">
    <source>
        <dbReference type="ARBA" id="ARBA00006772"/>
    </source>
</evidence>
<gene>
    <name evidence="7" type="primary">SLC13A3_0</name>
    <name evidence="7" type="ORF">AVEN_265258_1</name>
</gene>
<keyword evidence="3 6" id="KW-0812">Transmembrane</keyword>
<keyword evidence="5 6" id="KW-0472">Membrane</keyword>
<keyword evidence="4 6" id="KW-1133">Transmembrane helix</keyword>
<protein>
    <submittedName>
        <fullName evidence="7">Solute carrier family 13 member 3</fullName>
    </submittedName>
</protein>
<feature type="transmembrane region" description="Helical" evidence="6">
    <location>
        <begin position="82"/>
        <end position="99"/>
    </location>
</feature>
<dbReference type="GO" id="GO:0015141">
    <property type="term" value="F:succinate transmembrane transporter activity"/>
    <property type="evidence" value="ECO:0007669"/>
    <property type="project" value="TreeGrafter"/>
</dbReference>
<dbReference type="AlphaFoldDB" id="A0A4Y2T1C5"/>
<feature type="transmembrane region" description="Helical" evidence="6">
    <location>
        <begin position="151"/>
        <end position="170"/>
    </location>
</feature>
<proteinExistence type="inferred from homology"/>
<evidence type="ECO:0000256" key="1">
    <source>
        <dbReference type="ARBA" id="ARBA00004141"/>
    </source>
</evidence>
<dbReference type="GO" id="GO:0015137">
    <property type="term" value="F:citrate transmembrane transporter activity"/>
    <property type="evidence" value="ECO:0007669"/>
    <property type="project" value="TreeGrafter"/>
</dbReference>
<dbReference type="OrthoDB" id="6493944at2759"/>
<comment type="similarity">
    <text evidence="2">Belongs to the SLC13A/DASS transporter (TC 2.A.47) family. NADC subfamily.</text>
</comment>
<feature type="transmembrane region" description="Helical" evidence="6">
    <location>
        <begin position="119"/>
        <end position="144"/>
    </location>
</feature>
<organism evidence="7 8">
    <name type="scientific">Araneus ventricosus</name>
    <name type="common">Orbweaver spider</name>
    <name type="synonym">Epeira ventricosa</name>
    <dbReference type="NCBI Taxonomy" id="182803"/>
    <lineage>
        <taxon>Eukaryota</taxon>
        <taxon>Metazoa</taxon>
        <taxon>Ecdysozoa</taxon>
        <taxon>Arthropoda</taxon>
        <taxon>Chelicerata</taxon>
        <taxon>Arachnida</taxon>
        <taxon>Araneae</taxon>
        <taxon>Araneomorphae</taxon>
        <taxon>Entelegynae</taxon>
        <taxon>Araneoidea</taxon>
        <taxon>Araneidae</taxon>
        <taxon>Araneus</taxon>
    </lineage>
</organism>
<evidence type="ECO:0000313" key="8">
    <source>
        <dbReference type="Proteomes" id="UP000499080"/>
    </source>
</evidence>
<evidence type="ECO:0000256" key="4">
    <source>
        <dbReference type="ARBA" id="ARBA00022989"/>
    </source>
</evidence>
<dbReference type="Proteomes" id="UP000499080">
    <property type="component" value="Unassembled WGS sequence"/>
</dbReference>
<dbReference type="EMBL" id="BGPR01024845">
    <property type="protein sequence ID" value="GBN93229.1"/>
    <property type="molecule type" value="Genomic_DNA"/>
</dbReference>
<comment type="subcellular location">
    <subcellularLocation>
        <location evidence="1">Membrane</location>
        <topology evidence="1">Multi-pass membrane protein</topology>
    </subcellularLocation>
</comment>
<comment type="caution">
    <text evidence="7">The sequence shown here is derived from an EMBL/GenBank/DDBJ whole genome shotgun (WGS) entry which is preliminary data.</text>
</comment>
<feature type="transmembrane region" description="Helical" evidence="6">
    <location>
        <begin position="45"/>
        <end position="61"/>
    </location>
</feature>
<sequence>MELFAEVGLTAGAFSPNKAQIAPVSPENFSERSLSLYLEAKSQETSVIVLFLILVFLWVFREPKFIPGWASVFGSDTKIGDSAPAIAVAFLLFYLPSNYRDLSSRPLLEWKVAQAKLPWGVLLLLGGGFALAHGAQVSGLSTLLGEKLSSLNFLSPGAVVAIICFMTAMITEIASNTTSATIILPVLNQMQDESYLRTDPVILMRGQMTRTTPELATPSPNFSTTPMHSGEIGQKAGHKRFFKTYCSSKQFEYKQLFEDLIATDASIFVTSLVPVYVLRNRDKQHHTGLRIIHDRLLDIVDQFDFISFRN</sequence>
<dbReference type="GO" id="GO:0005886">
    <property type="term" value="C:plasma membrane"/>
    <property type="evidence" value="ECO:0007669"/>
    <property type="project" value="TreeGrafter"/>
</dbReference>
<dbReference type="PANTHER" id="PTHR10283">
    <property type="entry name" value="SOLUTE CARRIER FAMILY 13 MEMBER"/>
    <property type="match status" value="1"/>
</dbReference>
<evidence type="ECO:0000256" key="5">
    <source>
        <dbReference type="ARBA" id="ARBA00023136"/>
    </source>
</evidence>
<reference evidence="7 8" key="1">
    <citation type="journal article" date="2019" name="Sci. Rep.">
        <title>Orb-weaving spider Araneus ventricosus genome elucidates the spidroin gene catalogue.</title>
        <authorList>
            <person name="Kono N."/>
            <person name="Nakamura H."/>
            <person name="Ohtoshi R."/>
            <person name="Moran D.A.P."/>
            <person name="Shinohara A."/>
            <person name="Yoshida Y."/>
            <person name="Fujiwara M."/>
            <person name="Mori M."/>
            <person name="Tomita M."/>
            <person name="Arakawa K."/>
        </authorList>
    </citation>
    <scope>NUCLEOTIDE SEQUENCE [LARGE SCALE GENOMIC DNA]</scope>
</reference>
<keyword evidence="8" id="KW-1185">Reference proteome</keyword>
<dbReference type="InterPro" id="IPR001898">
    <property type="entry name" value="SLC13A/DASS"/>
</dbReference>
<evidence type="ECO:0000256" key="6">
    <source>
        <dbReference type="SAM" id="Phobius"/>
    </source>
</evidence>
<evidence type="ECO:0000313" key="7">
    <source>
        <dbReference type="EMBL" id="GBN93229.1"/>
    </source>
</evidence>
<name>A0A4Y2T1C5_ARAVE</name>
<dbReference type="Pfam" id="PF00939">
    <property type="entry name" value="Na_sulph_symp"/>
    <property type="match status" value="1"/>
</dbReference>
<accession>A0A4Y2T1C5</accession>
<evidence type="ECO:0000256" key="3">
    <source>
        <dbReference type="ARBA" id="ARBA00022692"/>
    </source>
</evidence>
<dbReference type="PANTHER" id="PTHR10283:SF82">
    <property type="entry name" value="SOLUTE CARRIER FAMILY 13 MEMBER 2"/>
    <property type="match status" value="1"/>
</dbReference>